<protein>
    <submittedName>
        <fullName evidence="1">Uncharacterized protein</fullName>
    </submittedName>
</protein>
<reference evidence="1 2" key="1">
    <citation type="journal article" date="2019" name="Commun. Biol.">
        <title>The bagworm genome reveals a unique fibroin gene that provides high tensile strength.</title>
        <authorList>
            <person name="Kono N."/>
            <person name="Nakamura H."/>
            <person name="Ohtoshi R."/>
            <person name="Tomita M."/>
            <person name="Numata K."/>
            <person name="Arakawa K."/>
        </authorList>
    </citation>
    <scope>NUCLEOTIDE SEQUENCE [LARGE SCALE GENOMIC DNA]</scope>
</reference>
<comment type="caution">
    <text evidence="1">The sequence shown here is derived from an EMBL/GenBank/DDBJ whole genome shotgun (WGS) entry which is preliminary data.</text>
</comment>
<keyword evidence="2" id="KW-1185">Reference proteome</keyword>
<dbReference type="EMBL" id="BGZK01004122">
    <property type="protein sequence ID" value="GBP07015.1"/>
    <property type="molecule type" value="Genomic_DNA"/>
</dbReference>
<accession>A0A4C1SYL1</accession>
<dbReference type="Proteomes" id="UP000299102">
    <property type="component" value="Unassembled WGS sequence"/>
</dbReference>
<evidence type="ECO:0000313" key="1">
    <source>
        <dbReference type="EMBL" id="GBP07015.1"/>
    </source>
</evidence>
<organism evidence="1 2">
    <name type="scientific">Eumeta variegata</name>
    <name type="common">Bagworm moth</name>
    <name type="synonym">Eumeta japonica</name>
    <dbReference type="NCBI Taxonomy" id="151549"/>
    <lineage>
        <taxon>Eukaryota</taxon>
        <taxon>Metazoa</taxon>
        <taxon>Ecdysozoa</taxon>
        <taxon>Arthropoda</taxon>
        <taxon>Hexapoda</taxon>
        <taxon>Insecta</taxon>
        <taxon>Pterygota</taxon>
        <taxon>Neoptera</taxon>
        <taxon>Endopterygota</taxon>
        <taxon>Lepidoptera</taxon>
        <taxon>Glossata</taxon>
        <taxon>Ditrysia</taxon>
        <taxon>Tineoidea</taxon>
        <taxon>Psychidae</taxon>
        <taxon>Oiketicinae</taxon>
        <taxon>Eumeta</taxon>
    </lineage>
</organism>
<dbReference type="AlphaFoldDB" id="A0A4C1SYL1"/>
<gene>
    <name evidence="1" type="ORF">EVAR_97495_1</name>
</gene>
<evidence type="ECO:0000313" key="2">
    <source>
        <dbReference type="Proteomes" id="UP000299102"/>
    </source>
</evidence>
<proteinExistence type="predicted"/>
<sequence length="143" mass="16077">MSCNHNAEKLLRAVFICVKNEQPPPAARRPPPKPANVIDFFREPFEFDLICLAANHLNLVSSQCAALSQTTPSTRRRKWRPKEVVHGGAPLVKVASPRQALRHYAFGGVYNLLSPRQTSPYLITKARAPRRAVVPRLKFRVEG</sequence>
<name>A0A4C1SYL1_EUMVA</name>